<name>A0A9N9DC92_9GLOM</name>
<feature type="region of interest" description="Disordered" evidence="1">
    <location>
        <begin position="83"/>
        <end position="112"/>
    </location>
</feature>
<gene>
    <name evidence="2" type="ORF">CPELLU_LOCUS8626</name>
</gene>
<keyword evidence="3" id="KW-1185">Reference proteome</keyword>
<evidence type="ECO:0000256" key="1">
    <source>
        <dbReference type="SAM" id="MobiDB-lite"/>
    </source>
</evidence>
<sequence length="152" mass="17766">MDDYKRFLLSQLIQLIQRPHKNKKRIVRRNIEKVCNRVGYNFKVSYNGCEKIAEIIRNFSPQGAINEIICILPTLQIDLVIPGPPTLKKRPKKRSSKLREQSKQHMSRSLKTSQAIKIDLEERKKLLGASLDEIINWPHYPLKSFSSAYYSE</sequence>
<organism evidence="2 3">
    <name type="scientific">Cetraspora pellucida</name>
    <dbReference type="NCBI Taxonomy" id="1433469"/>
    <lineage>
        <taxon>Eukaryota</taxon>
        <taxon>Fungi</taxon>
        <taxon>Fungi incertae sedis</taxon>
        <taxon>Mucoromycota</taxon>
        <taxon>Glomeromycotina</taxon>
        <taxon>Glomeromycetes</taxon>
        <taxon>Diversisporales</taxon>
        <taxon>Gigasporaceae</taxon>
        <taxon>Cetraspora</taxon>
    </lineage>
</organism>
<feature type="compositionally biased region" description="Basic residues" evidence="1">
    <location>
        <begin position="87"/>
        <end position="96"/>
    </location>
</feature>
<dbReference type="EMBL" id="CAJVQA010006198">
    <property type="protein sequence ID" value="CAG8636055.1"/>
    <property type="molecule type" value="Genomic_DNA"/>
</dbReference>
<dbReference type="Proteomes" id="UP000789759">
    <property type="component" value="Unassembled WGS sequence"/>
</dbReference>
<comment type="caution">
    <text evidence="2">The sequence shown here is derived from an EMBL/GenBank/DDBJ whole genome shotgun (WGS) entry which is preliminary data.</text>
</comment>
<reference evidence="2" key="1">
    <citation type="submission" date="2021-06" db="EMBL/GenBank/DDBJ databases">
        <authorList>
            <person name="Kallberg Y."/>
            <person name="Tangrot J."/>
            <person name="Rosling A."/>
        </authorList>
    </citation>
    <scope>NUCLEOTIDE SEQUENCE</scope>
    <source>
        <strain evidence="2">FL966</strain>
    </source>
</reference>
<protein>
    <submittedName>
        <fullName evidence="2">8148_t:CDS:1</fullName>
    </submittedName>
</protein>
<accession>A0A9N9DC92</accession>
<dbReference type="OrthoDB" id="10440424at2759"/>
<proteinExistence type="predicted"/>
<evidence type="ECO:0000313" key="2">
    <source>
        <dbReference type="EMBL" id="CAG8636055.1"/>
    </source>
</evidence>
<dbReference type="AlphaFoldDB" id="A0A9N9DC92"/>
<evidence type="ECO:0000313" key="3">
    <source>
        <dbReference type="Proteomes" id="UP000789759"/>
    </source>
</evidence>